<dbReference type="GO" id="GO:0044773">
    <property type="term" value="P:mitotic DNA damage checkpoint signaling"/>
    <property type="evidence" value="ECO:0007669"/>
    <property type="project" value="TreeGrafter"/>
</dbReference>
<feature type="domain" description="EF-hand" evidence="6">
    <location>
        <begin position="1417"/>
        <end position="1452"/>
    </location>
</feature>
<dbReference type="Gene3D" id="1.10.238.10">
    <property type="entry name" value="EF-hand"/>
    <property type="match status" value="1"/>
</dbReference>
<dbReference type="Pfam" id="PF00069">
    <property type="entry name" value="Pkinase"/>
    <property type="match status" value="2"/>
</dbReference>
<dbReference type="InterPro" id="IPR036770">
    <property type="entry name" value="Ankyrin_rpt-contain_sf"/>
</dbReference>
<dbReference type="EMBL" id="BRXZ01001206">
    <property type="protein sequence ID" value="GMH65305.1"/>
    <property type="molecule type" value="Genomic_DNA"/>
</dbReference>
<feature type="domain" description="Protein kinase" evidence="5">
    <location>
        <begin position="1395"/>
        <end position="1898"/>
    </location>
</feature>
<evidence type="ECO:0000256" key="2">
    <source>
        <dbReference type="ARBA" id="ARBA00024334"/>
    </source>
</evidence>
<feature type="coiled-coil region" evidence="3">
    <location>
        <begin position="1051"/>
        <end position="1103"/>
    </location>
</feature>
<evidence type="ECO:0000313" key="7">
    <source>
        <dbReference type="EMBL" id="GMH65305.1"/>
    </source>
</evidence>
<keyword evidence="3" id="KW-0175">Coiled coil</keyword>
<dbReference type="GO" id="GO:0005524">
    <property type="term" value="F:ATP binding"/>
    <property type="evidence" value="ECO:0007669"/>
    <property type="project" value="InterPro"/>
</dbReference>
<feature type="compositionally biased region" description="Basic and acidic residues" evidence="4">
    <location>
        <begin position="2277"/>
        <end position="2305"/>
    </location>
</feature>
<dbReference type="PROSITE" id="PS50222">
    <property type="entry name" value="EF_HAND_2"/>
    <property type="match status" value="1"/>
</dbReference>
<organism evidence="7 8">
    <name type="scientific">Triparma retinervis</name>
    <dbReference type="NCBI Taxonomy" id="2557542"/>
    <lineage>
        <taxon>Eukaryota</taxon>
        <taxon>Sar</taxon>
        <taxon>Stramenopiles</taxon>
        <taxon>Ochrophyta</taxon>
        <taxon>Bolidophyceae</taxon>
        <taxon>Parmales</taxon>
        <taxon>Triparmaceae</taxon>
        <taxon>Triparma</taxon>
    </lineage>
</organism>
<accession>A0A9W7ACK2</accession>
<feature type="region of interest" description="Disordered" evidence="4">
    <location>
        <begin position="1175"/>
        <end position="1197"/>
    </location>
</feature>
<keyword evidence="1" id="KW-0106">Calcium</keyword>
<evidence type="ECO:0000256" key="1">
    <source>
        <dbReference type="ARBA" id="ARBA00022837"/>
    </source>
</evidence>
<dbReference type="PANTHER" id="PTHR44167:SF24">
    <property type="entry name" value="SERINE_THREONINE-PROTEIN KINASE CHK2"/>
    <property type="match status" value="1"/>
</dbReference>
<dbReference type="Gene3D" id="1.25.40.20">
    <property type="entry name" value="Ankyrin repeat-containing domain"/>
    <property type="match status" value="1"/>
</dbReference>
<feature type="region of interest" description="Disordered" evidence="4">
    <location>
        <begin position="2264"/>
        <end position="2323"/>
    </location>
</feature>
<dbReference type="OrthoDB" id="193242at2759"/>
<dbReference type="InterPro" id="IPR011009">
    <property type="entry name" value="Kinase-like_dom_sf"/>
</dbReference>
<protein>
    <submittedName>
        <fullName evidence="7">Uncharacterized protein</fullName>
    </submittedName>
</protein>
<evidence type="ECO:0000259" key="5">
    <source>
        <dbReference type="PROSITE" id="PS50011"/>
    </source>
</evidence>
<comment type="caution">
    <text evidence="7">The sequence shown here is derived from an EMBL/GenBank/DDBJ whole genome shotgun (WGS) entry which is preliminary data.</text>
</comment>
<dbReference type="InterPro" id="IPR011992">
    <property type="entry name" value="EF-hand-dom_pair"/>
</dbReference>
<feature type="region of interest" description="Disordered" evidence="4">
    <location>
        <begin position="279"/>
        <end position="316"/>
    </location>
</feature>
<evidence type="ECO:0000256" key="4">
    <source>
        <dbReference type="SAM" id="MobiDB-lite"/>
    </source>
</evidence>
<dbReference type="GO" id="GO:0005509">
    <property type="term" value="F:calcium ion binding"/>
    <property type="evidence" value="ECO:0007669"/>
    <property type="project" value="InterPro"/>
</dbReference>
<comment type="similarity">
    <text evidence="2">Belongs to the protein kinase superfamily. Ser/Thr protein kinase family. CDPK subfamily.</text>
</comment>
<dbReference type="PANTHER" id="PTHR44167">
    <property type="entry name" value="OVARIAN-SPECIFIC SERINE/THREONINE-PROTEIN KINASE LOK-RELATED"/>
    <property type="match status" value="1"/>
</dbReference>
<dbReference type="InterPro" id="IPR002048">
    <property type="entry name" value="EF_hand_dom"/>
</dbReference>
<keyword evidence="8" id="KW-1185">Reference proteome</keyword>
<evidence type="ECO:0000313" key="8">
    <source>
        <dbReference type="Proteomes" id="UP001165082"/>
    </source>
</evidence>
<dbReference type="Proteomes" id="UP001165082">
    <property type="component" value="Unassembled WGS sequence"/>
</dbReference>
<evidence type="ECO:0000256" key="3">
    <source>
        <dbReference type="SAM" id="Coils"/>
    </source>
</evidence>
<feature type="non-terminal residue" evidence="7">
    <location>
        <position position="1"/>
    </location>
</feature>
<dbReference type="GO" id="GO:0004674">
    <property type="term" value="F:protein serine/threonine kinase activity"/>
    <property type="evidence" value="ECO:0007669"/>
    <property type="project" value="TreeGrafter"/>
</dbReference>
<dbReference type="PROSITE" id="PS50011">
    <property type="entry name" value="PROTEIN_KINASE_DOM"/>
    <property type="match status" value="2"/>
</dbReference>
<dbReference type="InterPro" id="IPR000719">
    <property type="entry name" value="Prot_kinase_dom"/>
</dbReference>
<proteinExistence type="inferred from homology"/>
<feature type="compositionally biased region" description="Basic and acidic residues" evidence="4">
    <location>
        <begin position="286"/>
        <end position="299"/>
    </location>
</feature>
<evidence type="ECO:0000259" key="6">
    <source>
        <dbReference type="PROSITE" id="PS50222"/>
    </source>
</evidence>
<feature type="compositionally biased region" description="Polar residues" evidence="4">
    <location>
        <begin position="342"/>
        <end position="355"/>
    </location>
</feature>
<feature type="region of interest" description="Disordered" evidence="4">
    <location>
        <begin position="340"/>
        <end position="361"/>
    </location>
</feature>
<dbReference type="SMART" id="SM00220">
    <property type="entry name" value="S_TKc"/>
    <property type="match status" value="1"/>
</dbReference>
<feature type="domain" description="Protein kinase" evidence="5">
    <location>
        <begin position="337"/>
        <end position="770"/>
    </location>
</feature>
<dbReference type="SUPFAM" id="SSF56112">
    <property type="entry name" value="Protein kinase-like (PK-like)"/>
    <property type="match status" value="2"/>
</dbReference>
<reference evidence="7" key="1">
    <citation type="submission" date="2022-07" db="EMBL/GenBank/DDBJ databases">
        <title>Genome analysis of Parmales, a sister group of diatoms, reveals the evolutionary specialization of diatoms from phago-mixotrophs to photoautotrophs.</title>
        <authorList>
            <person name="Ban H."/>
            <person name="Sato S."/>
            <person name="Yoshikawa S."/>
            <person name="Kazumasa Y."/>
            <person name="Nakamura Y."/>
            <person name="Ichinomiya M."/>
            <person name="Saitoh K."/>
            <person name="Sato N."/>
            <person name="Blanc-Mathieu R."/>
            <person name="Endo H."/>
            <person name="Kuwata A."/>
            <person name="Ogata H."/>
        </authorList>
    </citation>
    <scope>NUCLEOTIDE SEQUENCE</scope>
</reference>
<dbReference type="Gene3D" id="1.10.510.10">
    <property type="entry name" value="Transferase(Phosphotransferase) domain 1"/>
    <property type="match status" value="3"/>
</dbReference>
<sequence length="2491" mass="281739">DAMIKANPCAAIEEDCYGHTPLMWATKREHAWKVVDILLTSWPGDSDKKILLGAEYAVPHPDKTKRKTGKTLLKRTEYDDGQLLLHLLEIYPDATKHKDKTGRIPLEYAIANSQPDSEIIDTLFVTHPVDEFADDGIIQRALMKIMKDIKEYPATLSEDSNSWSRPLPTDVRLSWSYLCTCNDPENNRYLEQVEFILNNCSPLEAQMLGDAMSRDGGFTCFQAATPLIKEAIKKKLPFMKRYLLYPGPPIHSSETTLIRRAKDLAADVDYRRAFRKFCPPATSKNPKGDDAEVEEKKDGDTEEAQAGPFLPISNPRSIRKQPFLTAMQYLGMKEREWEKLTKASTGGSNKSSSQRDYGIDPKRGPNEAQFIAFCKGAFDGGQHREVVIKFMSEKEQFKNENKVREDLSSEAVEPPAMYIAPLYQTFDSTVESDLNAAFRNALSEDLFVDPSFELASFSFGAVNAMADSDKLKEAYDTKYKYGLVIQAGDSDFGAILKQQSCDMNTKRMYLKMIGECLNFLHSTNYVHLDLKPQNIIRIRDRMFLIDLDTAQPLKKGTRKVYFGRLSEKISTGLFPPDMIMRLDGGGQKTDYESYFMINPSEEDGGADGEDDDPYYEHSWTQAKVQPKTLSIPNSKFYATKLYKWNGTAMEYDDLPPPCKKEDLVQVDKSLDLWSYGLLVYLAVTDTHFVQVTNKYDLANGEACKKLFEWNDETSEQVFNGVVPVDPEGIPEAVDLLMALLQRDADRREPNSPSYFANMLATNDFFQHKFVKTSLGSPRHSPNKLLGREDSMIVNKWATSNDEDSDEGFYKYFRPKANEDEEKRKARNEAAMKVLSVPDVVADDDSPSKSKKKKKKGLEKDLDGLTKADVIKGLSEKNRFPIHDAIIGKMDKKIILLIIDLVGDKKNVPREGIDCETDPLHLALDYQADTDVVMALIDETTASGKYEKVADDDSGEVSDDDYGDEGNSVYALSLACKRMADPRVIKKLANLYPDALINERCYFGNESNMSPLHIVVTRNYDSASSQKAGLFIAETLMKVEKQIVERRNGDAVENCKKKIAQLENELKIMSLGKHAHHHINESQIKEVQEKIDDASKSLGDLQAKDESNVYEVDLVTPKKERHSADEKRSIKNMKGYTWMIRKEMEADGKASTKDTPFMLCAKALNNPKLMSSLVKRDTERDVSPSASTRQLKSRDKFGNFPINNAKMEFKKREKRKSKDDGIGQTELDTMNGVMLALYRDYPVSDVLNKSMARTLLKELYMSVDSSRRRGSMLDTKSSKKKELPLKEALIWNSIIQYDEIGDYFCDDVKELVLNDSCYIFQANVLAKARDALGRKAVDVATPLIRNAIQEKLLFLKRYRFVPGPAIHKSATSTVILADDMKAEDDYRKTFERFAGSHADAILSKSEFHGSMKALGIGYDEQLAMEKFQQFDVNEDGNMQVDEFVQFCKSDLDNDGERKVVLKFMVERDQWEREIKGRNEYGLDSLYIVDTLQIYSTEPANLEDILMEDKDGMKDDDNTGVIKDLNITDEEAKEFKHALESLDKSLHGYKHCIVMLGADRNLDAIYKSERPNINGVREYMHSVGMCLKHMHDRNLIHGDLKMMNVVRISGQLRLIDFDAAVKIRPETKDSKAQFYVGAKFSSGILPPELFHRMHGFKDKMDSNGNPIRNESGSIQKELHEDYTNFQKYFTEIRKLYLDKDNDERDNDEACAKLWKKVEPKSWKNDFLVVKSFRSETEINERTRMVAQKNQTEIRKNQKRDDMKLLPGTTEDDIKKALAAIDKEVMGASEATLVTPWSTEGGSPELPYEFVVANETYDIWAFGCMLYHMVTGSQLFGCDRDDDLATADGMFDVLCWNEERRATKMKAVGDDLAKRVLVKILQEHPKDRLQTMEDVLAEDFFDLKKNMQLEDLASRIDGGFDKVLDNQASQTALLEHIEATTTETLMNTHKIIELSYEMKDQMAKATSTILKGIFEATEVTTPTCFVILPYELQEQDVYNEQLGRTEKILRAAGDGVEKAKKFMNQLDALEGHTQDAMEKYEEMVGSDDPLEAAKSFGKKLFDGAMGNLKEKMLNKAEEIFDAKRSQNLWFYLVDEYTGEPVKGGVYPIKITTQSDLCKKALPMMKLGMKAVTVFNGAAGVANMLGCPVPHVPSSLTKMANNAINAADQPSSVAEFSVVQEVVDGASAGDGKQSGPKRGNALRQFMKFLEKHDPEKDYAGLARVCQEKDGDAIAIWTTEEGKTKLEHDQIRKSTSAEEKAKYDQLLKQKMEKRKGNSPSKRARDEARKKLGLLDEDGKLATEKEFKFEEGSPMAKTPSRHGTLEPLENSPFKARNEEEINHLEELTKTVEDLAAMKVTGEVLEGELTYKMKKSTLLGLSSANVDVVVTGKIRGDGIFTYGDYYIDLVSRDLPVRVGDSPKDFTIGKGKSEVSFTVKDNHTAEEWKKALKSFDVDGNFSKKFSQRKEAVIKKIDVMKKQVMLSHEESSKLLLDMAT</sequence>
<name>A0A9W7ACK2_9STRA</name>
<dbReference type="PROSITE" id="PS00018">
    <property type="entry name" value="EF_HAND_1"/>
    <property type="match status" value="1"/>
</dbReference>
<dbReference type="SUPFAM" id="SSF47473">
    <property type="entry name" value="EF-hand"/>
    <property type="match status" value="1"/>
</dbReference>
<gene>
    <name evidence="7" type="ORF">TrRE_jg9216</name>
</gene>
<feature type="region of interest" description="Disordered" evidence="4">
    <location>
        <begin position="837"/>
        <end position="857"/>
    </location>
</feature>
<dbReference type="GO" id="GO:0005634">
    <property type="term" value="C:nucleus"/>
    <property type="evidence" value="ECO:0007669"/>
    <property type="project" value="TreeGrafter"/>
</dbReference>
<dbReference type="InterPro" id="IPR018247">
    <property type="entry name" value="EF_Hand_1_Ca_BS"/>
</dbReference>